<gene>
    <name evidence="2" type="ORF">PC14_00091</name>
</gene>
<sequence>MEKNYNTFLRKKSITIKLNDDLKDKLKDTIENINDYDIIKIKLGRTFFNQKRYYKIYARKKFGFYKTLLSENDDSYFFMENTSKIIRRVFNKYDVNCYNLYPSKKYRYGLSIFMLICCSIILIVLLLGISALSYIFKGYFLAFGLSLF</sequence>
<keyword evidence="1" id="KW-0472">Membrane</keyword>
<feature type="transmembrane region" description="Helical" evidence="1">
    <location>
        <begin position="112"/>
        <end position="136"/>
    </location>
</feature>
<reference evidence="2 3" key="1">
    <citation type="submission" date="2016-05" db="EMBL/GenBank/DDBJ databases">
        <title>Campylobacter bacteriophages isolated in Slovenia.</title>
        <authorList>
            <person name="Janez N."/>
            <person name="Peterka M."/>
            <person name="Accetto T."/>
        </authorList>
    </citation>
    <scope>NUCLEOTIDE SEQUENCE [LARGE SCALE GENOMIC DNA]</scope>
    <source>
        <strain evidence="2 3">PC14</strain>
    </source>
</reference>
<dbReference type="KEGG" id="vg:30307026"/>
<keyword evidence="1" id="KW-1133">Transmembrane helix</keyword>
<accession>A0A1B0XW65</accession>
<proteinExistence type="predicted"/>
<evidence type="ECO:0000313" key="3">
    <source>
        <dbReference type="Proteomes" id="UP000202854"/>
    </source>
</evidence>
<keyword evidence="1" id="KW-0812">Transmembrane</keyword>
<evidence type="ECO:0000256" key="1">
    <source>
        <dbReference type="SAM" id="Phobius"/>
    </source>
</evidence>
<dbReference type="EMBL" id="KX236333">
    <property type="protein sequence ID" value="ANH51384.1"/>
    <property type="molecule type" value="Genomic_DNA"/>
</dbReference>
<evidence type="ECO:0000313" key="2">
    <source>
        <dbReference type="EMBL" id="ANH51384.1"/>
    </source>
</evidence>
<dbReference type="Proteomes" id="UP000202854">
    <property type="component" value="Segment"/>
</dbReference>
<name>A0A1B0XW65_9CAUD</name>
<organism evidence="2 3">
    <name type="scientific">Campylobacter phage PC14</name>
    <dbReference type="NCBI Taxonomy" id="1541686"/>
    <lineage>
        <taxon>Viruses</taxon>
        <taxon>Duplodnaviria</taxon>
        <taxon>Heunggongvirae</taxon>
        <taxon>Uroviricota</taxon>
        <taxon>Caudoviricetes</taxon>
        <taxon>Connertonviridae</taxon>
        <taxon>Fletchervirus</taxon>
        <taxon>Fletchervirus NCTC12673</taxon>
    </lineage>
</organism>
<dbReference type="RefSeq" id="YP_009321690.1">
    <property type="nucleotide sequence ID" value="NC_031909.1"/>
</dbReference>
<dbReference type="GeneID" id="30307026"/>
<protein>
    <submittedName>
        <fullName evidence="2">Uncharacterized protein</fullName>
    </submittedName>
</protein>